<reference evidence="3 4" key="1">
    <citation type="journal article" date="2013" name="Genome Announc.">
        <title>Complete Genome Sequence of the Thermophilic and Facultatively Chemolithoautotrophic Sulfate Reducer Archaeoglobus sulfaticallidus Strain PM70-1T.</title>
        <authorList>
            <person name="Stokke R."/>
            <person name="Hocking W.P."/>
            <person name="Steinsbu B.O."/>
            <person name="Steen I.H."/>
        </authorList>
    </citation>
    <scope>NUCLEOTIDE SEQUENCE [LARGE SCALE GENOMIC DNA]</scope>
    <source>
        <strain evidence="3">PM70-1</strain>
    </source>
</reference>
<dbReference type="KEGG" id="ast:Asulf_02042"/>
<dbReference type="InterPro" id="IPR024071">
    <property type="entry name" value="S-Me-THD_C_sf"/>
</dbReference>
<dbReference type="Proteomes" id="UP000013307">
    <property type="component" value="Chromosome"/>
</dbReference>
<evidence type="ECO:0008006" key="5">
    <source>
        <dbReference type="Google" id="ProtNLM"/>
    </source>
</evidence>
<dbReference type="RefSeq" id="WP_015591601.1">
    <property type="nucleotide sequence ID" value="NC_021169.1"/>
</dbReference>
<dbReference type="InterPro" id="IPR010318">
    <property type="entry name" value="S-Me-THD_N"/>
</dbReference>
<dbReference type="HOGENOM" id="CLU_038930_0_1_2"/>
<gene>
    <name evidence="3" type="ORF">Asulf_02042</name>
</gene>
<dbReference type="GeneID" id="15393677"/>
<feature type="domain" description="S-Me-THD-like C-terminal" evidence="2">
    <location>
        <begin position="170"/>
        <end position="340"/>
    </location>
</feature>
<dbReference type="Pfam" id="PF06032">
    <property type="entry name" value="S-Me-THD_N"/>
    <property type="match status" value="1"/>
</dbReference>
<name>N0BNV7_9EURY</name>
<dbReference type="OrthoDB" id="46232at2157"/>
<dbReference type="EMBL" id="CP005290">
    <property type="protein sequence ID" value="AGK62005.1"/>
    <property type="molecule type" value="Genomic_DNA"/>
</dbReference>
<dbReference type="eggNOG" id="arCOG03841">
    <property type="taxonomic scope" value="Archaea"/>
</dbReference>
<dbReference type="Pfam" id="PF20906">
    <property type="entry name" value="S-Me-THD_C"/>
    <property type="match status" value="1"/>
</dbReference>
<dbReference type="AlphaFoldDB" id="N0BNV7"/>
<sequence>MIRVDEDLVRRIAKGAEVLGSGGGGQAYVSELMALQLLKEGRTTYLIDPEEVPDDALILSVALMGSPLILKEKLPNGKEAITVLRMLENYFGEETYAIVPVEGAGLNSLTPIVAGLNSDIPIVDADGMGRAFPELQMTTFHLHGISITPMAISDEKGNTIFVDSIDSVYGEWFARGITRLMGGYSWISFYAMTGRELKKSAIRHTITKSVMIGEILMSDMSNESKIMEICEITGGSLLGEGKVAGISRMRFNRFYGGQVEVVGDKKISLIFQNEYLVAENGVERVTVPDIITLMDVDSLRPITTEEIRCGMNVYVVTMPSDEKWKTEKGLQVVGPEVFGLEE</sequence>
<dbReference type="SUPFAM" id="SSF160991">
    <property type="entry name" value="CV3147-like"/>
    <property type="match status" value="1"/>
</dbReference>
<evidence type="ECO:0000313" key="3">
    <source>
        <dbReference type="EMBL" id="AGK62005.1"/>
    </source>
</evidence>
<keyword evidence="4" id="KW-1185">Reference proteome</keyword>
<proteinExistence type="predicted"/>
<dbReference type="STRING" id="387631.Asulf_02042"/>
<dbReference type="Gene3D" id="2.40.390.10">
    <property type="entry name" value="CV3147-like"/>
    <property type="match status" value="1"/>
</dbReference>
<evidence type="ECO:0000259" key="1">
    <source>
        <dbReference type="Pfam" id="PF06032"/>
    </source>
</evidence>
<dbReference type="InterPro" id="IPR027479">
    <property type="entry name" value="S-Me-THD_N_sf"/>
</dbReference>
<dbReference type="InterPro" id="IPR048350">
    <property type="entry name" value="S-Me-THD-like_C"/>
</dbReference>
<evidence type="ECO:0000259" key="2">
    <source>
        <dbReference type="Pfam" id="PF20906"/>
    </source>
</evidence>
<evidence type="ECO:0000313" key="4">
    <source>
        <dbReference type="Proteomes" id="UP000013307"/>
    </source>
</evidence>
<organism evidence="3 4">
    <name type="scientific">Archaeoglobus sulfaticallidus PM70-1</name>
    <dbReference type="NCBI Taxonomy" id="387631"/>
    <lineage>
        <taxon>Archaea</taxon>
        <taxon>Methanobacteriati</taxon>
        <taxon>Methanobacteriota</taxon>
        <taxon>Archaeoglobi</taxon>
        <taxon>Archaeoglobales</taxon>
        <taxon>Archaeoglobaceae</taxon>
        <taxon>Archaeoglobus</taxon>
    </lineage>
</organism>
<accession>N0BNV7</accession>
<feature type="domain" description="S-Me-THD N-terminal" evidence="1">
    <location>
        <begin position="9"/>
        <end position="163"/>
    </location>
</feature>
<dbReference type="Gene3D" id="3.40.1610.10">
    <property type="entry name" value="CV3147-like domain"/>
    <property type="match status" value="1"/>
</dbReference>
<protein>
    <recommendedName>
        <fullName evidence="5">DUF917 domain-containing protein</fullName>
    </recommendedName>
</protein>